<organism evidence="2 3">
    <name type="scientific">Cannabis sativa</name>
    <name type="common">Hemp</name>
    <name type="synonym">Marijuana</name>
    <dbReference type="NCBI Taxonomy" id="3483"/>
    <lineage>
        <taxon>Eukaryota</taxon>
        <taxon>Viridiplantae</taxon>
        <taxon>Streptophyta</taxon>
        <taxon>Embryophyta</taxon>
        <taxon>Tracheophyta</taxon>
        <taxon>Spermatophyta</taxon>
        <taxon>Magnoliopsida</taxon>
        <taxon>eudicotyledons</taxon>
        <taxon>Gunneridae</taxon>
        <taxon>Pentapetalae</taxon>
        <taxon>rosids</taxon>
        <taxon>fabids</taxon>
        <taxon>Rosales</taxon>
        <taxon>Cannabaceae</taxon>
        <taxon>Cannabis</taxon>
    </lineage>
</organism>
<dbReference type="InterPro" id="IPR002156">
    <property type="entry name" value="RNaseH_domain"/>
</dbReference>
<name>A0A803Q6H0_CANSA</name>
<dbReference type="Gene3D" id="3.30.420.10">
    <property type="entry name" value="Ribonuclease H-like superfamily/Ribonuclease H"/>
    <property type="match status" value="1"/>
</dbReference>
<dbReference type="SUPFAM" id="SSF53098">
    <property type="entry name" value="Ribonuclease H-like"/>
    <property type="match status" value="1"/>
</dbReference>
<accession>A0A803Q6H0</accession>
<dbReference type="PANTHER" id="PTHR47723">
    <property type="entry name" value="OS05G0353850 PROTEIN"/>
    <property type="match status" value="1"/>
</dbReference>
<keyword evidence="3" id="KW-1185">Reference proteome</keyword>
<dbReference type="InterPro" id="IPR044730">
    <property type="entry name" value="RNase_H-like_dom_plant"/>
</dbReference>
<dbReference type="CDD" id="cd06222">
    <property type="entry name" value="RNase_H_like"/>
    <property type="match status" value="1"/>
</dbReference>
<dbReference type="GO" id="GO:0004523">
    <property type="term" value="F:RNA-DNA hybrid ribonuclease activity"/>
    <property type="evidence" value="ECO:0007669"/>
    <property type="project" value="InterPro"/>
</dbReference>
<dbReference type="InterPro" id="IPR053151">
    <property type="entry name" value="RNase_H-like"/>
</dbReference>
<dbReference type="InterPro" id="IPR036397">
    <property type="entry name" value="RNaseH_sf"/>
</dbReference>
<dbReference type="InterPro" id="IPR012337">
    <property type="entry name" value="RNaseH-like_sf"/>
</dbReference>
<evidence type="ECO:0000313" key="2">
    <source>
        <dbReference type="EnsemblPlants" id="cds.evm.model.07.796"/>
    </source>
</evidence>
<reference evidence="2" key="1">
    <citation type="submission" date="2018-11" db="EMBL/GenBank/DDBJ databases">
        <authorList>
            <person name="Grassa J C."/>
        </authorList>
    </citation>
    <scope>NUCLEOTIDE SEQUENCE [LARGE SCALE GENOMIC DNA]</scope>
</reference>
<feature type="domain" description="RNase H type-1" evidence="1">
    <location>
        <begin position="40"/>
        <end position="149"/>
    </location>
</feature>
<sequence length="175" mass="19781">MEMCEFHNAQPPIHNKWLPPAGWTMCYTDVAIGETFSVGVALFRNEEWVVLNISTKKLQYSEPLAGEVAAINWGAEVAVSLNYNNVIFQSDSKGAIEVITTDHSRVKKLNHNIQPLVQRFHTIAHRVELWEATWILRSLNGVADFVAHWEIQSGQFGTIELTNFVSFLPSWEADG</sequence>
<dbReference type="AlphaFoldDB" id="A0A803Q6H0"/>
<dbReference type="Proteomes" id="UP000596661">
    <property type="component" value="Chromosome 7"/>
</dbReference>
<dbReference type="EnsemblPlants" id="evm.model.07.796">
    <property type="protein sequence ID" value="cds.evm.model.07.796"/>
    <property type="gene ID" value="evm.TU.07.796"/>
</dbReference>
<protein>
    <recommendedName>
        <fullName evidence="1">RNase H type-1 domain-containing protein</fullName>
    </recommendedName>
</protein>
<dbReference type="Gramene" id="evm.model.07.796">
    <property type="protein sequence ID" value="cds.evm.model.07.796"/>
    <property type="gene ID" value="evm.TU.07.796"/>
</dbReference>
<evidence type="ECO:0000259" key="1">
    <source>
        <dbReference type="Pfam" id="PF13456"/>
    </source>
</evidence>
<reference evidence="2" key="2">
    <citation type="submission" date="2021-03" db="UniProtKB">
        <authorList>
            <consortium name="EnsemblPlants"/>
        </authorList>
    </citation>
    <scope>IDENTIFICATION</scope>
</reference>
<dbReference type="GO" id="GO:0003676">
    <property type="term" value="F:nucleic acid binding"/>
    <property type="evidence" value="ECO:0007669"/>
    <property type="project" value="InterPro"/>
</dbReference>
<dbReference type="Pfam" id="PF13456">
    <property type="entry name" value="RVT_3"/>
    <property type="match status" value="1"/>
</dbReference>
<evidence type="ECO:0000313" key="3">
    <source>
        <dbReference type="Proteomes" id="UP000596661"/>
    </source>
</evidence>
<proteinExistence type="predicted"/>
<dbReference type="EMBL" id="UZAU01000648">
    <property type="status" value="NOT_ANNOTATED_CDS"/>
    <property type="molecule type" value="Genomic_DNA"/>
</dbReference>
<dbReference type="PANTHER" id="PTHR47723:SF19">
    <property type="entry name" value="POLYNUCLEOTIDYL TRANSFERASE, RIBONUCLEASE H-LIKE SUPERFAMILY PROTEIN"/>
    <property type="match status" value="1"/>
</dbReference>